<comment type="caution">
    <text evidence="1">The sequence shown here is derived from an EMBL/GenBank/DDBJ whole genome shotgun (WGS) entry which is preliminary data.</text>
</comment>
<organism evidence="1 2">
    <name type="scientific">Halarcobacter ebronensis</name>
    <dbReference type="NCBI Taxonomy" id="1462615"/>
    <lineage>
        <taxon>Bacteria</taxon>
        <taxon>Pseudomonadati</taxon>
        <taxon>Campylobacterota</taxon>
        <taxon>Epsilonproteobacteria</taxon>
        <taxon>Campylobacterales</taxon>
        <taxon>Arcobacteraceae</taxon>
        <taxon>Halarcobacter</taxon>
    </lineage>
</organism>
<gene>
    <name evidence="1" type="ORF">CRV08_09450</name>
</gene>
<evidence type="ECO:0000313" key="1">
    <source>
        <dbReference type="EMBL" id="RXJ68023.1"/>
    </source>
</evidence>
<dbReference type="RefSeq" id="WP_128981438.1">
    <property type="nucleotide sequence ID" value="NZ_PDKJ01000007.1"/>
</dbReference>
<accession>A0A4Q0YD74</accession>
<protein>
    <submittedName>
        <fullName evidence="1">Uncharacterized protein</fullName>
    </submittedName>
</protein>
<proteinExistence type="predicted"/>
<dbReference type="AlphaFoldDB" id="A0A4Q0YD74"/>
<sequence>MSIKKFKLINCPEFNSIFIKNVNNITLYSIAISFTYKSNLIIITDMLAGEISRIESKPEDVNFLINYISKKIFDNIKGSYKTPNFDEDTFLDAFVIAVKEREKVKGTIKKTDIFRFETIKKLKHQGFLCNCIPGFYPETKFFLLPDGRIKDSRTNNKILFEQEQKIWDYLYRNQDRVGKEIIPSVFDYCTGRKIDIEVNGLMEKAIITYITDLKNGNYQIKINYQGQYKTINKTFTKDELIQRVIQSR</sequence>
<evidence type="ECO:0000313" key="2">
    <source>
        <dbReference type="Proteomes" id="UP000290172"/>
    </source>
</evidence>
<dbReference type="Proteomes" id="UP000290172">
    <property type="component" value="Unassembled WGS sequence"/>
</dbReference>
<dbReference type="EMBL" id="PDKJ01000007">
    <property type="protein sequence ID" value="RXJ68023.1"/>
    <property type="molecule type" value="Genomic_DNA"/>
</dbReference>
<reference evidence="1 2" key="1">
    <citation type="submission" date="2017-10" db="EMBL/GenBank/DDBJ databases">
        <title>Genomics of the genus Arcobacter.</title>
        <authorList>
            <person name="Perez-Cataluna A."/>
            <person name="Figueras M.J."/>
        </authorList>
    </citation>
    <scope>NUCLEOTIDE SEQUENCE [LARGE SCALE GENOMIC DNA]</scope>
    <source>
        <strain evidence="1 2">CECT 8993</strain>
    </source>
</reference>
<name>A0A4Q0YD74_9BACT</name>